<accession>A0A2P2LKX1</accession>
<dbReference type="AlphaFoldDB" id="A0A2P2LKX1"/>
<sequence>MAFTTVCTTLHTESSRLGNPNIFKIRCRNCLTSAVISEATMGKDKTFRGTSNPLVV</sequence>
<name>A0A2P2LKX1_RHIMU</name>
<proteinExistence type="predicted"/>
<evidence type="ECO:0000313" key="1">
    <source>
        <dbReference type="EMBL" id="MBX18601.1"/>
    </source>
</evidence>
<protein>
    <submittedName>
        <fullName evidence="1">Uncharacterized protein MANES_09G046200</fullName>
    </submittedName>
</protein>
<organism evidence="1">
    <name type="scientific">Rhizophora mucronata</name>
    <name type="common">Asiatic mangrove</name>
    <dbReference type="NCBI Taxonomy" id="61149"/>
    <lineage>
        <taxon>Eukaryota</taxon>
        <taxon>Viridiplantae</taxon>
        <taxon>Streptophyta</taxon>
        <taxon>Embryophyta</taxon>
        <taxon>Tracheophyta</taxon>
        <taxon>Spermatophyta</taxon>
        <taxon>Magnoliopsida</taxon>
        <taxon>eudicotyledons</taxon>
        <taxon>Gunneridae</taxon>
        <taxon>Pentapetalae</taxon>
        <taxon>rosids</taxon>
        <taxon>fabids</taxon>
        <taxon>Malpighiales</taxon>
        <taxon>Rhizophoraceae</taxon>
        <taxon>Rhizophora</taxon>
    </lineage>
</organism>
<reference evidence="1" key="1">
    <citation type="submission" date="2018-02" db="EMBL/GenBank/DDBJ databases">
        <title>Rhizophora mucronata_Transcriptome.</title>
        <authorList>
            <person name="Meera S.P."/>
            <person name="Sreeshan A."/>
            <person name="Augustine A."/>
        </authorList>
    </citation>
    <scope>NUCLEOTIDE SEQUENCE</scope>
    <source>
        <tissue evidence="1">Leaf</tissue>
    </source>
</reference>
<dbReference type="EMBL" id="GGEC01038117">
    <property type="protein sequence ID" value="MBX18601.1"/>
    <property type="molecule type" value="Transcribed_RNA"/>
</dbReference>